<dbReference type="PROSITE" id="PS00107">
    <property type="entry name" value="PROTEIN_KINASE_ATP"/>
    <property type="match status" value="1"/>
</dbReference>
<feature type="compositionally biased region" description="Polar residues" evidence="6">
    <location>
        <begin position="63"/>
        <end position="80"/>
    </location>
</feature>
<evidence type="ECO:0000256" key="2">
    <source>
        <dbReference type="ARBA" id="ARBA00012513"/>
    </source>
</evidence>
<dbReference type="Pfam" id="PF00069">
    <property type="entry name" value="Pkinase"/>
    <property type="match status" value="1"/>
</dbReference>
<feature type="region of interest" description="Disordered" evidence="6">
    <location>
        <begin position="63"/>
        <end position="86"/>
    </location>
</feature>
<feature type="region of interest" description="Disordered" evidence="6">
    <location>
        <begin position="472"/>
        <end position="496"/>
    </location>
</feature>
<dbReference type="Proteomes" id="UP000095281">
    <property type="component" value="Unplaced"/>
</dbReference>
<dbReference type="PANTHER" id="PTHR45832">
    <property type="entry name" value="SERINE/THREONINE-PROTEIN KINASE SAMKA-RELATED-RELATED"/>
    <property type="match status" value="1"/>
</dbReference>
<keyword evidence="3 5" id="KW-0547">Nucleotide-binding</keyword>
<evidence type="ECO:0000256" key="1">
    <source>
        <dbReference type="ARBA" id="ARBA00008874"/>
    </source>
</evidence>
<evidence type="ECO:0000256" key="4">
    <source>
        <dbReference type="ARBA" id="ARBA00022840"/>
    </source>
</evidence>
<evidence type="ECO:0000259" key="7">
    <source>
        <dbReference type="PROSITE" id="PS50011"/>
    </source>
</evidence>
<evidence type="ECO:0000256" key="6">
    <source>
        <dbReference type="SAM" id="MobiDB-lite"/>
    </source>
</evidence>
<dbReference type="InterPro" id="IPR051931">
    <property type="entry name" value="PAK3-like"/>
</dbReference>
<dbReference type="PROSITE" id="PS00108">
    <property type="entry name" value="PROTEIN_KINASE_ST"/>
    <property type="match status" value="1"/>
</dbReference>
<proteinExistence type="inferred from homology"/>
<feature type="compositionally biased region" description="Polar residues" evidence="6">
    <location>
        <begin position="481"/>
        <end position="496"/>
    </location>
</feature>
<evidence type="ECO:0000256" key="5">
    <source>
        <dbReference type="PROSITE-ProRule" id="PRU10141"/>
    </source>
</evidence>
<sequence length="752" mass="82610">MPLNYALGMKLAAVVDEQPDYFMSVVSLATPSGCENVKVNKEKTGSKVRIRALLGRLFNNSTDNDCGQNGNTNQQNSVNEISGPEIDQKRNPTAVVAALKTYAQLYKQSDGDRFMITQKSVYADDDFLVYGNSGEQVIAGTSPNLTRNTSSSGSRDSSKSKFDGFSTLDSIPKSNSECSLDSQLNTTSKHKNASENLDLLKLMEGPSHNLEETVCFNNRLLDESEMTAALNSVTVDERATEKDESMELTGAVLPLALPRKTISALIISSASSLPTEEQQPSSISSPIQLFSDKAGSCEDGKKLSLQNHNCLDAHKIPNLVPNTCRVPPPLPPKPKNIQVLNNVFNLILIKHLKNSSPAGNGLSSQDFDIFNDNADSCEKFDIENANINVAKSFSQEPSQGCDYSPNKLAFSNEVKFDGDQSTDKSCSSSPNSLNKLNIDLPYTSPLHRAYQPLLTSTETVLDNCSNCNKASPKTTPVPVVSHQQNGRKSNTSIISGNVGIQTPSTFFCVDNNRTLSNNRINNANREKVASQNNQDLCVQSPVAQTRGFTATNTANTVRQRTPRPADQPINTVSEDGNEVIRTRQPRFRMTDQQVLNELKRIVNSGDPFQKYQLVDKIGVGATGNVWTARCKFTGEVVAVKRMAFKSQPKKEGGNLTDVVVKTELDEGQIAAVLKECLLALNFLHKHSIIHRDIKSDNVLLGMDGAVKLTGDIVASFRIIFKMRIIFRFWLLCSTTAWIQESNYDWYSILVIN</sequence>
<name>A0A1I8BCP6_MELHA</name>
<evidence type="ECO:0000313" key="8">
    <source>
        <dbReference type="Proteomes" id="UP000095281"/>
    </source>
</evidence>
<feature type="compositionally biased region" description="Polar residues" evidence="6">
    <location>
        <begin position="138"/>
        <end position="149"/>
    </location>
</feature>
<dbReference type="EC" id="2.7.11.1" evidence="2"/>
<keyword evidence="8" id="KW-1185">Reference proteome</keyword>
<dbReference type="AlphaFoldDB" id="A0A1I8BCP6"/>
<dbReference type="WBParaSite" id="MhA1_Contig20.frz3.fgene4">
    <property type="protein sequence ID" value="MhA1_Contig20.frz3.fgene4"/>
    <property type="gene ID" value="MhA1_Contig20.frz3.fgene4"/>
</dbReference>
<keyword evidence="4 5" id="KW-0067">ATP-binding</keyword>
<evidence type="ECO:0000256" key="3">
    <source>
        <dbReference type="ARBA" id="ARBA00022741"/>
    </source>
</evidence>
<comment type="similarity">
    <text evidence="1">Belongs to the protein kinase superfamily. STE Ser/Thr protein kinase family. STE20 subfamily.</text>
</comment>
<feature type="domain" description="Protein kinase" evidence="7">
    <location>
        <begin position="540"/>
        <end position="752"/>
    </location>
</feature>
<feature type="binding site" evidence="5">
    <location>
        <position position="645"/>
    </location>
    <ligand>
        <name>ATP</name>
        <dbReference type="ChEBI" id="CHEBI:30616"/>
    </ligand>
</feature>
<dbReference type="InterPro" id="IPR011009">
    <property type="entry name" value="Kinase-like_dom_sf"/>
</dbReference>
<evidence type="ECO:0000313" key="9">
    <source>
        <dbReference type="WBParaSite" id="MhA1_Contig20.frz3.fgene4"/>
    </source>
</evidence>
<feature type="region of interest" description="Disordered" evidence="6">
    <location>
        <begin position="138"/>
        <end position="165"/>
    </location>
</feature>
<dbReference type="InterPro" id="IPR000719">
    <property type="entry name" value="Prot_kinase_dom"/>
</dbReference>
<dbReference type="GO" id="GO:0005524">
    <property type="term" value="F:ATP binding"/>
    <property type="evidence" value="ECO:0007669"/>
    <property type="project" value="UniProtKB-UniRule"/>
</dbReference>
<dbReference type="GO" id="GO:0004674">
    <property type="term" value="F:protein serine/threonine kinase activity"/>
    <property type="evidence" value="ECO:0007669"/>
    <property type="project" value="UniProtKB-EC"/>
</dbReference>
<dbReference type="InterPro" id="IPR008271">
    <property type="entry name" value="Ser/Thr_kinase_AS"/>
</dbReference>
<dbReference type="InterPro" id="IPR017441">
    <property type="entry name" value="Protein_kinase_ATP_BS"/>
</dbReference>
<dbReference type="Gene3D" id="1.10.510.10">
    <property type="entry name" value="Transferase(Phosphotransferase) domain 1"/>
    <property type="match status" value="1"/>
</dbReference>
<accession>A0A1I8BCP6</accession>
<dbReference type="Gene3D" id="3.30.200.20">
    <property type="entry name" value="Phosphorylase Kinase, domain 1"/>
    <property type="match status" value="1"/>
</dbReference>
<dbReference type="SMART" id="SM00220">
    <property type="entry name" value="S_TKc"/>
    <property type="match status" value="1"/>
</dbReference>
<dbReference type="SUPFAM" id="SSF56112">
    <property type="entry name" value="Protein kinase-like (PK-like)"/>
    <property type="match status" value="1"/>
</dbReference>
<reference evidence="9" key="1">
    <citation type="submission" date="2016-11" db="UniProtKB">
        <authorList>
            <consortium name="WormBaseParasite"/>
        </authorList>
    </citation>
    <scope>IDENTIFICATION</scope>
</reference>
<protein>
    <recommendedName>
        <fullName evidence="2">non-specific serine/threonine protein kinase</fullName>
        <ecNumber evidence="2">2.7.11.1</ecNumber>
    </recommendedName>
</protein>
<organism evidence="8 9">
    <name type="scientific">Meloidogyne hapla</name>
    <name type="common">Root-knot nematode worm</name>
    <dbReference type="NCBI Taxonomy" id="6305"/>
    <lineage>
        <taxon>Eukaryota</taxon>
        <taxon>Metazoa</taxon>
        <taxon>Ecdysozoa</taxon>
        <taxon>Nematoda</taxon>
        <taxon>Chromadorea</taxon>
        <taxon>Rhabditida</taxon>
        <taxon>Tylenchina</taxon>
        <taxon>Tylenchomorpha</taxon>
        <taxon>Tylenchoidea</taxon>
        <taxon>Meloidogynidae</taxon>
        <taxon>Meloidogyninae</taxon>
        <taxon>Meloidogyne</taxon>
    </lineage>
</organism>
<dbReference type="PANTHER" id="PTHR45832:SF22">
    <property type="entry name" value="SERINE_THREONINE-PROTEIN KINASE SAMKA-RELATED"/>
    <property type="match status" value="1"/>
</dbReference>
<dbReference type="PROSITE" id="PS50011">
    <property type="entry name" value="PROTEIN_KINASE_DOM"/>
    <property type="match status" value="1"/>
</dbReference>